<dbReference type="Proteomes" id="UP001141806">
    <property type="component" value="Unassembled WGS sequence"/>
</dbReference>
<name>A0A9Q0GZI9_9MAGN</name>
<feature type="region of interest" description="Disordered" evidence="1">
    <location>
        <begin position="257"/>
        <end position="280"/>
    </location>
</feature>
<dbReference type="AlphaFoldDB" id="A0A9Q0GZI9"/>
<dbReference type="InterPro" id="IPR003107">
    <property type="entry name" value="HAT"/>
</dbReference>
<keyword evidence="4" id="KW-1185">Reference proteome</keyword>
<reference evidence="3" key="1">
    <citation type="journal article" date="2023" name="Plant J.">
        <title>The genome of the king protea, Protea cynaroides.</title>
        <authorList>
            <person name="Chang J."/>
            <person name="Duong T.A."/>
            <person name="Schoeman C."/>
            <person name="Ma X."/>
            <person name="Roodt D."/>
            <person name="Barker N."/>
            <person name="Li Z."/>
            <person name="Van de Peer Y."/>
            <person name="Mizrachi E."/>
        </authorList>
    </citation>
    <scope>NUCLEOTIDE SEQUENCE</scope>
    <source>
        <tissue evidence="3">Young leaves</tissue>
    </source>
</reference>
<gene>
    <name evidence="3" type="ORF">NE237_013526</name>
</gene>
<organism evidence="3 4">
    <name type="scientific">Protea cynaroides</name>
    <dbReference type="NCBI Taxonomy" id="273540"/>
    <lineage>
        <taxon>Eukaryota</taxon>
        <taxon>Viridiplantae</taxon>
        <taxon>Streptophyta</taxon>
        <taxon>Embryophyta</taxon>
        <taxon>Tracheophyta</taxon>
        <taxon>Spermatophyta</taxon>
        <taxon>Magnoliopsida</taxon>
        <taxon>Proteales</taxon>
        <taxon>Proteaceae</taxon>
        <taxon>Protea</taxon>
    </lineage>
</organism>
<accession>A0A9Q0GZI9</accession>
<dbReference type="Gene3D" id="1.25.40.10">
    <property type="entry name" value="Tetratricopeptide repeat domain"/>
    <property type="match status" value="1"/>
</dbReference>
<evidence type="ECO:0000313" key="4">
    <source>
        <dbReference type="Proteomes" id="UP001141806"/>
    </source>
</evidence>
<dbReference type="OrthoDB" id="1919713at2759"/>
<dbReference type="GO" id="GO:0006396">
    <property type="term" value="P:RNA processing"/>
    <property type="evidence" value="ECO:0007669"/>
    <property type="project" value="InterPro"/>
</dbReference>
<feature type="domain" description="TmcB/TmcC TPR repeats" evidence="2">
    <location>
        <begin position="281"/>
        <end position="329"/>
    </location>
</feature>
<proteinExistence type="predicted"/>
<dbReference type="SMART" id="SM00386">
    <property type="entry name" value="HAT"/>
    <property type="match status" value="3"/>
</dbReference>
<dbReference type="SUPFAM" id="SSF48452">
    <property type="entry name" value="TPR-like"/>
    <property type="match status" value="1"/>
</dbReference>
<comment type="caution">
    <text evidence="3">The sequence shown here is derived from an EMBL/GenBank/DDBJ whole genome shotgun (WGS) entry which is preliminary data.</text>
</comment>
<evidence type="ECO:0000313" key="3">
    <source>
        <dbReference type="EMBL" id="KAJ4956743.1"/>
    </source>
</evidence>
<evidence type="ECO:0000259" key="2">
    <source>
        <dbReference type="Pfam" id="PF25474"/>
    </source>
</evidence>
<dbReference type="InterPro" id="IPR011990">
    <property type="entry name" value="TPR-like_helical_dom_sf"/>
</dbReference>
<dbReference type="PANTHER" id="PTHR26312">
    <property type="entry name" value="TETRATRICOPEPTIDE REPEAT PROTEIN 5"/>
    <property type="match status" value="1"/>
</dbReference>
<dbReference type="PANTHER" id="PTHR26312:SF221">
    <property type="entry name" value="OS04G0510600 PROTEIN"/>
    <property type="match status" value="1"/>
</dbReference>
<dbReference type="InterPro" id="IPR057352">
    <property type="entry name" value="TPR_TmcB/C"/>
</dbReference>
<protein>
    <recommendedName>
        <fullName evidence="2">TmcB/TmcC TPR repeats domain-containing protein</fullName>
    </recommendedName>
</protein>
<dbReference type="EMBL" id="JAMYWD010000011">
    <property type="protein sequence ID" value="KAJ4956743.1"/>
    <property type="molecule type" value="Genomic_DNA"/>
</dbReference>
<dbReference type="Pfam" id="PF25474">
    <property type="entry name" value="TPR_TmcB"/>
    <property type="match status" value="1"/>
</dbReference>
<sequence>MMLKSSSTPILGSLLFSFSDCPNRDFENSCCNNNRQPSSSDHNRKKFSFCNGGNPHFSSFSCNSSPLSHFGVGSSDFDPQSISARSRGFRRARSDGNLESLAATSCDVDDFYTAKPLTKSSRRSSMSVLETIPSFSINDSRVDYEDEEEEEELYEKDESLKRSVTIGDSIMAIGSGEEEELGETDGLLKKSSVTIGDNIMTVGSGEFSFVKNKNMGLIVEEELSSGVEEEKESISSPLYLARGIGIDVGGFGGGAGGRGGGGSDGFSPDGSGEGSGPEGSQKIEEYYKRMVEENPCNPLFLRNYAQFLNQSKGDLQGAEEYYSRAILIDPTDGEIMSQYAKLLWELYHDHDRASSYFERAVQAAPGESHVVAAYASFLWDTEDEEEGSLSHDLADAPDYYTGAMATASA</sequence>
<evidence type="ECO:0000256" key="1">
    <source>
        <dbReference type="SAM" id="MobiDB-lite"/>
    </source>
</evidence>